<feature type="domain" description="DUF6438" evidence="1">
    <location>
        <begin position="33"/>
        <end position="147"/>
    </location>
</feature>
<dbReference type="InterPro" id="IPR045497">
    <property type="entry name" value="DUF6438"/>
</dbReference>
<dbReference type="Pfam" id="PF20033">
    <property type="entry name" value="DUF6438"/>
    <property type="match status" value="1"/>
</dbReference>
<accession>A0A7X4K7G0</accession>
<evidence type="ECO:0000313" key="2">
    <source>
        <dbReference type="EMBL" id="MYL99051.1"/>
    </source>
</evidence>
<reference evidence="2 3" key="1">
    <citation type="submission" date="2019-12" db="EMBL/GenBank/DDBJ databases">
        <authorList>
            <person name="Feng G."/>
            <person name="Zhu H."/>
        </authorList>
    </citation>
    <scope>NUCLEOTIDE SEQUENCE [LARGE SCALE GENOMIC DNA]</scope>
    <source>
        <strain evidence="2 3">FGD1</strain>
    </source>
</reference>
<gene>
    <name evidence="2" type="ORF">GR702_14890</name>
</gene>
<dbReference type="AlphaFoldDB" id="A0A7X4K7G0"/>
<keyword evidence="3" id="KW-1185">Reference proteome</keyword>
<dbReference type="EMBL" id="WVTD01000011">
    <property type="protein sequence ID" value="MYL99051.1"/>
    <property type="molecule type" value="Genomic_DNA"/>
</dbReference>
<evidence type="ECO:0000259" key="1">
    <source>
        <dbReference type="Pfam" id="PF20033"/>
    </source>
</evidence>
<sequence length="169" mass="18100">MTLCAIVLGTGLLLCCTPRMQPGAIGQARPREEIRISRGPCFGFCPVYRIAVTPAGRVDFEGERHTAVLGPRSHSAGRDAYEAVRRALAPVRPATGTERAVPCPGAATDMSSLTVEWISADGTRTALTHRMGCRDAGAAQVERTVDEQLRRLGVDGWAAQKTWPGDTRG</sequence>
<protein>
    <recommendedName>
        <fullName evidence="1">DUF6438 domain-containing protein</fullName>
    </recommendedName>
</protein>
<comment type="caution">
    <text evidence="2">The sequence shown here is derived from an EMBL/GenBank/DDBJ whole genome shotgun (WGS) entry which is preliminary data.</text>
</comment>
<dbReference type="Proteomes" id="UP000465810">
    <property type="component" value="Unassembled WGS sequence"/>
</dbReference>
<organism evidence="2 3">
    <name type="scientific">Novosphingobium silvae</name>
    <dbReference type="NCBI Taxonomy" id="2692619"/>
    <lineage>
        <taxon>Bacteria</taxon>
        <taxon>Pseudomonadati</taxon>
        <taxon>Pseudomonadota</taxon>
        <taxon>Alphaproteobacteria</taxon>
        <taxon>Sphingomonadales</taxon>
        <taxon>Sphingomonadaceae</taxon>
        <taxon>Novosphingobium</taxon>
    </lineage>
</organism>
<proteinExistence type="predicted"/>
<name>A0A7X4K7G0_9SPHN</name>
<evidence type="ECO:0000313" key="3">
    <source>
        <dbReference type="Proteomes" id="UP000465810"/>
    </source>
</evidence>